<dbReference type="GO" id="GO:0003677">
    <property type="term" value="F:DNA binding"/>
    <property type="evidence" value="ECO:0007669"/>
    <property type="project" value="UniProtKB-KW"/>
</dbReference>
<dbReference type="GO" id="GO:0030170">
    <property type="term" value="F:pyridoxal phosphate binding"/>
    <property type="evidence" value="ECO:0007669"/>
    <property type="project" value="InterPro"/>
</dbReference>
<dbReference type="PANTHER" id="PTHR46577">
    <property type="entry name" value="HTH-TYPE TRANSCRIPTIONAL REGULATORY PROTEIN GABR"/>
    <property type="match status" value="1"/>
</dbReference>
<dbReference type="SMART" id="SM00345">
    <property type="entry name" value="HTH_GNTR"/>
    <property type="match status" value="1"/>
</dbReference>
<evidence type="ECO:0000256" key="1">
    <source>
        <dbReference type="ARBA" id="ARBA00005384"/>
    </source>
</evidence>
<dbReference type="InterPro" id="IPR000524">
    <property type="entry name" value="Tscrpt_reg_HTH_GntR"/>
</dbReference>
<evidence type="ECO:0000256" key="4">
    <source>
        <dbReference type="ARBA" id="ARBA00023125"/>
    </source>
</evidence>
<dbReference type="PANTHER" id="PTHR46577:SF1">
    <property type="entry name" value="HTH-TYPE TRANSCRIPTIONAL REGULATORY PROTEIN GABR"/>
    <property type="match status" value="1"/>
</dbReference>
<evidence type="ECO:0000256" key="2">
    <source>
        <dbReference type="ARBA" id="ARBA00022898"/>
    </source>
</evidence>
<evidence type="ECO:0000313" key="8">
    <source>
        <dbReference type="Proteomes" id="UP000184041"/>
    </source>
</evidence>
<gene>
    <name evidence="7" type="ORF">SAMN05443144_105180</name>
</gene>
<dbReference type="InterPro" id="IPR036390">
    <property type="entry name" value="WH_DNA-bd_sf"/>
</dbReference>
<dbReference type="GO" id="GO:0003700">
    <property type="term" value="F:DNA-binding transcription factor activity"/>
    <property type="evidence" value="ECO:0007669"/>
    <property type="project" value="InterPro"/>
</dbReference>
<dbReference type="InterPro" id="IPR015424">
    <property type="entry name" value="PyrdxlP-dep_Trfase"/>
</dbReference>
<dbReference type="RefSeq" id="WP_073061078.1">
    <property type="nucleotide sequence ID" value="NZ_FQUS01000005.1"/>
</dbReference>
<dbReference type="Pfam" id="PF00155">
    <property type="entry name" value="Aminotran_1_2"/>
    <property type="match status" value="1"/>
</dbReference>
<dbReference type="CDD" id="cd07377">
    <property type="entry name" value="WHTH_GntR"/>
    <property type="match status" value="1"/>
</dbReference>
<dbReference type="InterPro" id="IPR015421">
    <property type="entry name" value="PyrdxlP-dep_Trfase_major"/>
</dbReference>
<evidence type="ECO:0000259" key="6">
    <source>
        <dbReference type="PROSITE" id="PS50949"/>
    </source>
</evidence>
<organism evidence="7 8">
    <name type="scientific">Fodinibius roseus</name>
    <dbReference type="NCBI Taxonomy" id="1194090"/>
    <lineage>
        <taxon>Bacteria</taxon>
        <taxon>Pseudomonadati</taxon>
        <taxon>Balneolota</taxon>
        <taxon>Balneolia</taxon>
        <taxon>Balneolales</taxon>
        <taxon>Balneolaceae</taxon>
        <taxon>Fodinibius</taxon>
    </lineage>
</organism>
<dbReference type="OrthoDB" id="594134at2"/>
<keyword evidence="4" id="KW-0238">DNA-binding</keyword>
<dbReference type="AlphaFoldDB" id="A0A1M4YWG2"/>
<feature type="domain" description="HTH gntR-type" evidence="6">
    <location>
        <begin position="16"/>
        <end position="84"/>
    </location>
</feature>
<keyword evidence="2" id="KW-0663">Pyridoxal phosphate</keyword>
<evidence type="ECO:0000313" key="7">
    <source>
        <dbReference type="EMBL" id="SHF10141.1"/>
    </source>
</evidence>
<dbReference type="Proteomes" id="UP000184041">
    <property type="component" value="Unassembled WGS sequence"/>
</dbReference>
<comment type="similarity">
    <text evidence="1">In the C-terminal section; belongs to the class-I pyridoxal-phosphate-dependent aminotransferase family.</text>
</comment>
<proteinExistence type="inferred from homology"/>
<dbReference type="Gene3D" id="3.40.640.10">
    <property type="entry name" value="Type I PLP-dependent aspartate aminotransferase-like (Major domain)"/>
    <property type="match status" value="1"/>
</dbReference>
<keyword evidence="8" id="KW-1185">Reference proteome</keyword>
<accession>A0A1M4YWG2</accession>
<evidence type="ECO:0000256" key="5">
    <source>
        <dbReference type="ARBA" id="ARBA00023163"/>
    </source>
</evidence>
<sequence>MLPLDKLITIDKSSNTAVYLQISNTMIHQIRSGRLRKGTKLPGSRKLAESLQVHRNTLLAAYDELQAQGWIETEPRKGTFVVQDLPDIQPQGIVQTTPKATYPRETAFTVDESRIVQFPSGQPSHEFELTIDDGFPDIREAPIEAYTRELRSLSRRSVFNKYYRYGSPEGVNYLRETLSSFLNDSRGLPISPGNIMITNGAQMGIYLTARLLIRPGDHVIVGDPCFWGATRTLQQTGAEINRVPVDGSGMDIDAVERLCKKKEIKLLYIITHHQHPTTVTLSPKRRIRLLELAAEYDFAIIEDDYDYNFHYASSPILPMASLDQHGNVIYIGTLSKTLVPSIRMGFVVAPENFITAVSHQRRAVDWQGDSLKEVAIARLYENGTMDRHIKKMIRLYRERRDRFCGLLQQKIGDRVSFDKPDGGMSAWATFLDNDLNTVEEKSRERGLRIPNSRVYNKGSVYNTIRLGFASLNFKEQERAVEILSKSLS</sequence>
<dbReference type="GO" id="GO:0008483">
    <property type="term" value="F:transaminase activity"/>
    <property type="evidence" value="ECO:0007669"/>
    <property type="project" value="UniProtKB-KW"/>
</dbReference>
<dbReference type="InterPro" id="IPR051446">
    <property type="entry name" value="HTH_trans_reg/aminotransferase"/>
</dbReference>
<dbReference type="InterPro" id="IPR036388">
    <property type="entry name" value="WH-like_DNA-bd_sf"/>
</dbReference>
<dbReference type="STRING" id="1194090.SAMN05443144_105180"/>
<dbReference type="SUPFAM" id="SSF53383">
    <property type="entry name" value="PLP-dependent transferases"/>
    <property type="match status" value="1"/>
</dbReference>
<protein>
    <submittedName>
        <fullName evidence="7">GntR family transcriptional regulator / MocR family aminotransferase</fullName>
    </submittedName>
</protein>
<dbReference type="InterPro" id="IPR004839">
    <property type="entry name" value="Aminotransferase_I/II_large"/>
</dbReference>
<keyword evidence="7" id="KW-0032">Aminotransferase</keyword>
<keyword evidence="7" id="KW-0808">Transferase</keyword>
<evidence type="ECO:0000256" key="3">
    <source>
        <dbReference type="ARBA" id="ARBA00023015"/>
    </source>
</evidence>
<dbReference type="Pfam" id="PF00392">
    <property type="entry name" value="GntR"/>
    <property type="match status" value="1"/>
</dbReference>
<dbReference type="SUPFAM" id="SSF46785">
    <property type="entry name" value="Winged helix' DNA-binding domain"/>
    <property type="match status" value="1"/>
</dbReference>
<name>A0A1M4YWG2_9BACT</name>
<dbReference type="EMBL" id="FQUS01000005">
    <property type="protein sequence ID" value="SHF10141.1"/>
    <property type="molecule type" value="Genomic_DNA"/>
</dbReference>
<dbReference type="PROSITE" id="PS50949">
    <property type="entry name" value="HTH_GNTR"/>
    <property type="match status" value="1"/>
</dbReference>
<dbReference type="Gene3D" id="1.10.10.10">
    <property type="entry name" value="Winged helix-like DNA-binding domain superfamily/Winged helix DNA-binding domain"/>
    <property type="match status" value="1"/>
</dbReference>
<dbReference type="PRINTS" id="PR00035">
    <property type="entry name" value="HTHGNTR"/>
</dbReference>
<reference evidence="7 8" key="1">
    <citation type="submission" date="2016-11" db="EMBL/GenBank/DDBJ databases">
        <authorList>
            <person name="Jaros S."/>
            <person name="Januszkiewicz K."/>
            <person name="Wedrychowicz H."/>
        </authorList>
    </citation>
    <scope>NUCLEOTIDE SEQUENCE [LARGE SCALE GENOMIC DNA]</scope>
    <source>
        <strain evidence="7 8">DSM 21986</strain>
    </source>
</reference>
<dbReference type="CDD" id="cd00609">
    <property type="entry name" value="AAT_like"/>
    <property type="match status" value="1"/>
</dbReference>
<keyword evidence="5" id="KW-0804">Transcription</keyword>
<keyword evidence="3" id="KW-0805">Transcription regulation</keyword>